<name>A0ABM3QKV5_SPIOL</name>
<dbReference type="GeneID" id="110776954"/>
<sequence length="168" mass="19557">MWFVSNGISFLQPSIYLLRLFRHEDGSVYIFMDLMFIKLDLLKKWRVALVLEETRARTLDSQCGDQHFASLEGLRLTKRETVDSLATLRAENKKRLQQLDKNFQEMKDLSEKCKQKDDELLKLNSKFTQMEFQVEEARKEAANSKEVCIQSVTLGEQSIKGGIELAFE</sequence>
<keyword evidence="1" id="KW-0175">Coiled coil</keyword>
<gene>
    <name evidence="3" type="primary">LOC110776954</name>
</gene>
<dbReference type="RefSeq" id="XP_056683990.1">
    <property type="nucleotide sequence ID" value="XM_056828012.1"/>
</dbReference>
<feature type="coiled-coil region" evidence="1">
    <location>
        <begin position="89"/>
        <end position="140"/>
    </location>
</feature>
<evidence type="ECO:0000313" key="2">
    <source>
        <dbReference type="Proteomes" id="UP000813463"/>
    </source>
</evidence>
<reference evidence="2" key="1">
    <citation type="journal article" date="2021" name="Nat. Commun.">
        <title>Genomic analyses provide insights into spinach domestication and the genetic basis of agronomic traits.</title>
        <authorList>
            <person name="Cai X."/>
            <person name="Sun X."/>
            <person name="Xu C."/>
            <person name="Sun H."/>
            <person name="Wang X."/>
            <person name="Ge C."/>
            <person name="Zhang Z."/>
            <person name="Wang Q."/>
            <person name="Fei Z."/>
            <person name="Jiao C."/>
            <person name="Wang Q."/>
        </authorList>
    </citation>
    <scope>NUCLEOTIDE SEQUENCE [LARGE SCALE GENOMIC DNA]</scope>
    <source>
        <strain evidence="2">cv. Varoflay</strain>
    </source>
</reference>
<keyword evidence="2" id="KW-1185">Reference proteome</keyword>
<reference evidence="3" key="2">
    <citation type="submission" date="2025-08" db="UniProtKB">
        <authorList>
            <consortium name="RefSeq"/>
        </authorList>
    </citation>
    <scope>IDENTIFICATION</scope>
    <source>
        <tissue evidence="3">Leaf</tissue>
    </source>
</reference>
<accession>A0ABM3QKV5</accession>
<evidence type="ECO:0000256" key="1">
    <source>
        <dbReference type="SAM" id="Coils"/>
    </source>
</evidence>
<proteinExistence type="predicted"/>
<dbReference type="Proteomes" id="UP000813463">
    <property type="component" value="Chromosome 5"/>
</dbReference>
<protein>
    <submittedName>
        <fullName evidence="3">Uncharacterized protein isoform X2</fullName>
    </submittedName>
</protein>
<evidence type="ECO:0000313" key="3">
    <source>
        <dbReference type="RefSeq" id="XP_056683990.1"/>
    </source>
</evidence>
<organism evidence="2 3">
    <name type="scientific">Spinacia oleracea</name>
    <name type="common">Spinach</name>
    <dbReference type="NCBI Taxonomy" id="3562"/>
    <lineage>
        <taxon>Eukaryota</taxon>
        <taxon>Viridiplantae</taxon>
        <taxon>Streptophyta</taxon>
        <taxon>Embryophyta</taxon>
        <taxon>Tracheophyta</taxon>
        <taxon>Spermatophyta</taxon>
        <taxon>Magnoliopsida</taxon>
        <taxon>eudicotyledons</taxon>
        <taxon>Gunneridae</taxon>
        <taxon>Pentapetalae</taxon>
        <taxon>Caryophyllales</taxon>
        <taxon>Chenopodiaceae</taxon>
        <taxon>Chenopodioideae</taxon>
        <taxon>Anserineae</taxon>
        <taxon>Spinacia</taxon>
    </lineage>
</organism>